<dbReference type="AlphaFoldDB" id="A0A8X6L4A3"/>
<proteinExistence type="predicted"/>
<gene>
    <name evidence="1" type="ORF">TNCT_655321</name>
</gene>
<keyword evidence="2" id="KW-1185">Reference proteome</keyword>
<protein>
    <submittedName>
        <fullName evidence="1">Uncharacterized protein</fullName>
    </submittedName>
</protein>
<evidence type="ECO:0000313" key="2">
    <source>
        <dbReference type="Proteomes" id="UP000887116"/>
    </source>
</evidence>
<accession>A0A8X6L4A3</accession>
<reference evidence="1" key="1">
    <citation type="submission" date="2020-07" db="EMBL/GenBank/DDBJ databases">
        <title>Multicomponent nature underlies the extraordinary mechanical properties of spider dragline silk.</title>
        <authorList>
            <person name="Kono N."/>
            <person name="Nakamura H."/>
            <person name="Mori M."/>
            <person name="Yoshida Y."/>
            <person name="Ohtoshi R."/>
            <person name="Malay A.D."/>
            <person name="Moran D.A.P."/>
            <person name="Tomita M."/>
            <person name="Numata K."/>
            <person name="Arakawa K."/>
        </authorList>
    </citation>
    <scope>NUCLEOTIDE SEQUENCE</scope>
</reference>
<evidence type="ECO:0000313" key="1">
    <source>
        <dbReference type="EMBL" id="GFQ94876.1"/>
    </source>
</evidence>
<organism evidence="1 2">
    <name type="scientific">Trichonephila clavata</name>
    <name type="common">Joro spider</name>
    <name type="synonym">Nephila clavata</name>
    <dbReference type="NCBI Taxonomy" id="2740835"/>
    <lineage>
        <taxon>Eukaryota</taxon>
        <taxon>Metazoa</taxon>
        <taxon>Ecdysozoa</taxon>
        <taxon>Arthropoda</taxon>
        <taxon>Chelicerata</taxon>
        <taxon>Arachnida</taxon>
        <taxon>Araneae</taxon>
        <taxon>Araneomorphae</taxon>
        <taxon>Entelegynae</taxon>
        <taxon>Araneoidea</taxon>
        <taxon>Nephilidae</taxon>
        <taxon>Trichonephila</taxon>
    </lineage>
</organism>
<comment type="caution">
    <text evidence="1">The sequence shown here is derived from an EMBL/GenBank/DDBJ whole genome shotgun (WGS) entry which is preliminary data.</text>
</comment>
<sequence length="100" mass="11937">MALHNEIHAPISSTDHLKDVFKQDCNSMSDHSFRCIIMYKYKIIAEYFKDRGSNEFQDGFVMFPRYFHLWDCRNTKFTGIRVDCQHRFTVNNNCESGSDW</sequence>
<dbReference type="Proteomes" id="UP000887116">
    <property type="component" value="Unassembled WGS sequence"/>
</dbReference>
<name>A0A8X6L4A3_TRICU</name>
<dbReference type="EMBL" id="BMAO01004467">
    <property type="protein sequence ID" value="GFQ94876.1"/>
    <property type="molecule type" value="Genomic_DNA"/>
</dbReference>